<dbReference type="EMBL" id="JAHFXS010001301">
    <property type="protein sequence ID" value="KAG9978315.1"/>
    <property type="molecule type" value="Genomic_DNA"/>
</dbReference>
<accession>A0A9P8FNE0</accession>
<name>A0A9P8FNE0_AURME</name>
<dbReference type="AlphaFoldDB" id="A0A9P8FNE0"/>
<reference evidence="2" key="1">
    <citation type="journal article" date="2021" name="J Fungi (Basel)">
        <title>Virulence traits and population genomics of the black yeast Aureobasidium melanogenum.</title>
        <authorList>
            <person name="Cernosa A."/>
            <person name="Sun X."/>
            <person name="Gostincar C."/>
            <person name="Fang C."/>
            <person name="Gunde-Cimerman N."/>
            <person name="Song Z."/>
        </authorList>
    </citation>
    <scope>NUCLEOTIDE SEQUENCE</scope>
    <source>
        <strain evidence="2">EXF-9298</strain>
    </source>
</reference>
<feature type="non-terminal residue" evidence="2">
    <location>
        <position position="1"/>
    </location>
</feature>
<evidence type="ECO:0000313" key="2">
    <source>
        <dbReference type="EMBL" id="KAG9978315.1"/>
    </source>
</evidence>
<gene>
    <name evidence="2" type="ORF">KCU98_g9500</name>
</gene>
<reference evidence="2" key="2">
    <citation type="submission" date="2021-08" db="EMBL/GenBank/DDBJ databases">
        <authorList>
            <person name="Gostincar C."/>
            <person name="Sun X."/>
            <person name="Song Z."/>
            <person name="Gunde-Cimerman N."/>
        </authorList>
    </citation>
    <scope>NUCLEOTIDE SEQUENCE</scope>
    <source>
        <strain evidence="2">EXF-9298</strain>
    </source>
</reference>
<proteinExistence type="predicted"/>
<organism evidence="2 3">
    <name type="scientific">Aureobasidium melanogenum</name>
    <name type="common">Aureobasidium pullulans var. melanogenum</name>
    <dbReference type="NCBI Taxonomy" id="46634"/>
    <lineage>
        <taxon>Eukaryota</taxon>
        <taxon>Fungi</taxon>
        <taxon>Dikarya</taxon>
        <taxon>Ascomycota</taxon>
        <taxon>Pezizomycotina</taxon>
        <taxon>Dothideomycetes</taxon>
        <taxon>Dothideomycetidae</taxon>
        <taxon>Dothideales</taxon>
        <taxon>Saccotheciaceae</taxon>
        <taxon>Aureobasidium</taxon>
    </lineage>
</organism>
<feature type="compositionally biased region" description="Low complexity" evidence="1">
    <location>
        <begin position="8"/>
        <end position="17"/>
    </location>
</feature>
<sequence length="332" mass="37148">MSAPPSPRSRIPIRASSCPQSPKPRHLRLLHSGLITIPDGARQSSTDAILTRMPRVKSSDSLDKPTTDKVLPHLPQAEVIVEITPETPLSPSLDEEAHHSINEEETTKEAQATTSVLVEIVTSEEHAWQGFHVQDQNLTRWTLSTNLKTAMDETKNQLQKINTARVKYDCLTELCKGISETNNQLQPLCQQALDQHQAFIQKDTQLCNASNYVLDRNEILITKCHLFLTNTANSYHKLEAEYNKALTHAKETTISNPCTRVPKNNDLHKELESLTVLNKDIGIVTENITSINGLLACHKHNIDTQITSLNAEIIKLASKKSSSSLRKMLCFR</sequence>
<comment type="caution">
    <text evidence="2">The sequence shown here is derived from an EMBL/GenBank/DDBJ whole genome shotgun (WGS) entry which is preliminary data.</text>
</comment>
<evidence type="ECO:0000313" key="3">
    <source>
        <dbReference type="Proteomes" id="UP000729357"/>
    </source>
</evidence>
<evidence type="ECO:0000256" key="1">
    <source>
        <dbReference type="SAM" id="MobiDB-lite"/>
    </source>
</evidence>
<dbReference type="Proteomes" id="UP000729357">
    <property type="component" value="Unassembled WGS sequence"/>
</dbReference>
<feature type="region of interest" description="Disordered" evidence="1">
    <location>
        <begin position="86"/>
        <end position="111"/>
    </location>
</feature>
<feature type="region of interest" description="Disordered" evidence="1">
    <location>
        <begin position="1"/>
        <end position="24"/>
    </location>
</feature>
<keyword evidence="3" id="KW-1185">Reference proteome</keyword>
<protein>
    <submittedName>
        <fullName evidence="2">Uncharacterized protein</fullName>
    </submittedName>
</protein>
<feature type="compositionally biased region" description="Basic and acidic residues" evidence="1">
    <location>
        <begin position="95"/>
        <end position="108"/>
    </location>
</feature>